<dbReference type="FunFam" id="3.40.50.300:FF:000008">
    <property type="entry name" value="ATP-dependent RNA helicase RhlB"/>
    <property type="match status" value="1"/>
</dbReference>
<feature type="region of interest" description="Disordered" evidence="10">
    <location>
        <begin position="645"/>
        <end position="664"/>
    </location>
</feature>
<dbReference type="PROSITE" id="PS51419">
    <property type="entry name" value="RAB"/>
    <property type="match status" value="1"/>
</dbReference>
<evidence type="ECO:0000256" key="9">
    <source>
        <dbReference type="PROSITE-ProRule" id="PRU00552"/>
    </source>
</evidence>
<reference evidence="14 15" key="1">
    <citation type="submission" date="2019-02" db="EMBL/GenBank/DDBJ databases">
        <title>Genome sequencing of the rare red list fungi Dentipellis fragilis.</title>
        <authorList>
            <person name="Buettner E."/>
            <person name="Kellner H."/>
        </authorList>
    </citation>
    <scope>NUCLEOTIDE SEQUENCE [LARGE SCALE GENOMIC DNA]</scope>
    <source>
        <strain evidence="14 15">DSM 105465</strain>
    </source>
</reference>
<feature type="domain" description="DEAD-box RNA helicase Q" evidence="13">
    <location>
        <begin position="264"/>
        <end position="292"/>
    </location>
</feature>
<dbReference type="Gene3D" id="3.40.50.1820">
    <property type="entry name" value="alpha/beta hydrolase"/>
    <property type="match status" value="1"/>
</dbReference>
<dbReference type="GO" id="GO:0003676">
    <property type="term" value="F:nucleic acid binding"/>
    <property type="evidence" value="ECO:0007669"/>
    <property type="project" value="InterPro"/>
</dbReference>
<keyword evidence="3" id="KW-0547">Nucleotide-binding</keyword>
<dbReference type="SUPFAM" id="SSF53474">
    <property type="entry name" value="alpha/beta-Hydrolases"/>
    <property type="match status" value="1"/>
</dbReference>
<dbReference type="GO" id="GO:0005634">
    <property type="term" value="C:nucleus"/>
    <property type="evidence" value="ECO:0007669"/>
    <property type="project" value="UniProtKB-SubCell"/>
</dbReference>
<dbReference type="EC" id="3.6.4.13" evidence="2"/>
<evidence type="ECO:0000256" key="10">
    <source>
        <dbReference type="SAM" id="MobiDB-lite"/>
    </source>
</evidence>
<keyword evidence="5" id="KW-0347">Helicase</keyword>
<dbReference type="InterPro" id="IPR029058">
    <property type="entry name" value="AB_hydrolase_fold"/>
</dbReference>
<dbReference type="PROSITE" id="PS51192">
    <property type="entry name" value="HELICASE_ATP_BIND_1"/>
    <property type="match status" value="1"/>
</dbReference>
<feature type="domain" description="Helicase ATP-binding" evidence="11">
    <location>
        <begin position="295"/>
        <end position="470"/>
    </location>
</feature>
<dbReference type="SMART" id="SM00173">
    <property type="entry name" value="RAS"/>
    <property type="match status" value="1"/>
</dbReference>
<dbReference type="OrthoDB" id="196131at2759"/>
<dbReference type="InterPro" id="IPR014001">
    <property type="entry name" value="Helicase_ATP-bd"/>
</dbReference>
<feature type="region of interest" description="Disordered" evidence="10">
    <location>
        <begin position="689"/>
        <end position="722"/>
    </location>
</feature>
<dbReference type="PRINTS" id="PR00449">
    <property type="entry name" value="RASTRNSFRMNG"/>
</dbReference>
<evidence type="ECO:0000256" key="4">
    <source>
        <dbReference type="ARBA" id="ARBA00022801"/>
    </source>
</evidence>
<dbReference type="Pfam" id="PF00071">
    <property type="entry name" value="Ras"/>
    <property type="match status" value="1"/>
</dbReference>
<protein>
    <recommendedName>
        <fullName evidence="8">ATP-dependent RNA helicase DBP2-A</fullName>
        <ecNumber evidence="2">3.6.4.13</ecNumber>
    </recommendedName>
</protein>
<evidence type="ECO:0000256" key="3">
    <source>
        <dbReference type="ARBA" id="ARBA00022741"/>
    </source>
</evidence>
<dbReference type="PROSITE" id="PS00039">
    <property type="entry name" value="DEAD_ATP_HELICASE"/>
    <property type="match status" value="1"/>
</dbReference>
<feature type="domain" description="Helicase C-terminal" evidence="12">
    <location>
        <begin position="498"/>
        <end position="644"/>
    </location>
</feature>
<keyword evidence="15" id="KW-1185">Reference proteome</keyword>
<dbReference type="Gene3D" id="3.40.50.300">
    <property type="entry name" value="P-loop containing nucleotide triphosphate hydrolases"/>
    <property type="match status" value="3"/>
</dbReference>
<dbReference type="FunFam" id="3.40.50.300:FF:001423">
    <property type="entry name" value="Ras family GTPase"/>
    <property type="match status" value="1"/>
</dbReference>
<dbReference type="Pfam" id="PF00270">
    <property type="entry name" value="DEAD"/>
    <property type="match status" value="1"/>
</dbReference>
<dbReference type="GO" id="GO:0005524">
    <property type="term" value="F:ATP binding"/>
    <property type="evidence" value="ECO:0007669"/>
    <property type="project" value="UniProtKB-KW"/>
</dbReference>
<feature type="compositionally biased region" description="Basic residues" evidence="10">
    <location>
        <begin position="703"/>
        <end position="715"/>
    </location>
</feature>
<dbReference type="EMBL" id="SEOQ01000027">
    <property type="protein sequence ID" value="TFY72053.1"/>
    <property type="molecule type" value="Genomic_DNA"/>
</dbReference>
<dbReference type="SMART" id="SM00174">
    <property type="entry name" value="RHO"/>
    <property type="match status" value="1"/>
</dbReference>
<dbReference type="SUPFAM" id="SSF52540">
    <property type="entry name" value="P-loop containing nucleoside triphosphate hydrolases"/>
    <property type="match status" value="2"/>
</dbReference>
<dbReference type="SMART" id="SM00175">
    <property type="entry name" value="RAB"/>
    <property type="match status" value="1"/>
</dbReference>
<evidence type="ECO:0000256" key="6">
    <source>
        <dbReference type="ARBA" id="ARBA00022840"/>
    </source>
</evidence>
<dbReference type="PROSITE" id="PS51195">
    <property type="entry name" value="Q_MOTIF"/>
    <property type="match status" value="1"/>
</dbReference>
<dbReference type="InterPro" id="IPR027417">
    <property type="entry name" value="P-loop_NTPase"/>
</dbReference>
<dbReference type="InterPro" id="IPR014014">
    <property type="entry name" value="RNA_helicase_DEAD_Q_motif"/>
</dbReference>
<dbReference type="GO" id="GO:0003924">
    <property type="term" value="F:GTPase activity"/>
    <property type="evidence" value="ECO:0007669"/>
    <property type="project" value="InterPro"/>
</dbReference>
<evidence type="ECO:0000259" key="11">
    <source>
        <dbReference type="PROSITE" id="PS51192"/>
    </source>
</evidence>
<dbReference type="GO" id="GO:0003724">
    <property type="term" value="F:RNA helicase activity"/>
    <property type="evidence" value="ECO:0007669"/>
    <property type="project" value="UniProtKB-EC"/>
</dbReference>
<proteinExistence type="predicted"/>
<dbReference type="CDD" id="cd18787">
    <property type="entry name" value="SF2_C_DEAD"/>
    <property type="match status" value="1"/>
</dbReference>
<dbReference type="CDD" id="cd00876">
    <property type="entry name" value="Ras"/>
    <property type="match status" value="1"/>
</dbReference>
<dbReference type="InterPro" id="IPR011545">
    <property type="entry name" value="DEAD/DEAH_box_helicase_dom"/>
</dbReference>
<dbReference type="InterPro" id="IPR005225">
    <property type="entry name" value="Small_GTP-bd"/>
</dbReference>
<dbReference type="CDD" id="cd17966">
    <property type="entry name" value="DEADc_DDX5_DDX17"/>
    <property type="match status" value="1"/>
</dbReference>
<dbReference type="InterPro" id="IPR000629">
    <property type="entry name" value="RNA-helicase_DEAD-box_CS"/>
</dbReference>
<comment type="caution">
    <text evidence="14">The sequence shown here is derived from an EMBL/GenBank/DDBJ whole genome shotgun (WGS) entry which is preliminary data.</text>
</comment>
<evidence type="ECO:0000256" key="8">
    <source>
        <dbReference type="ARBA" id="ARBA00069755"/>
    </source>
</evidence>
<keyword evidence="6" id="KW-0067">ATP-binding</keyword>
<comment type="subcellular location">
    <subcellularLocation>
        <location evidence="1">Nucleus</location>
    </subcellularLocation>
</comment>
<dbReference type="PANTHER" id="PTHR47958">
    <property type="entry name" value="ATP-DEPENDENT RNA HELICASE DBP3"/>
    <property type="match status" value="1"/>
</dbReference>
<name>A0A4Y9ZDV6_9AGAM</name>
<evidence type="ECO:0000256" key="1">
    <source>
        <dbReference type="ARBA" id="ARBA00004123"/>
    </source>
</evidence>
<dbReference type="Pfam" id="PF00271">
    <property type="entry name" value="Helicase_C"/>
    <property type="match status" value="1"/>
</dbReference>
<feature type="compositionally biased region" description="Gly residues" evidence="10">
    <location>
        <begin position="689"/>
        <end position="699"/>
    </location>
</feature>
<evidence type="ECO:0000259" key="12">
    <source>
        <dbReference type="PROSITE" id="PS51194"/>
    </source>
</evidence>
<keyword evidence="4" id="KW-0378">Hydrolase</keyword>
<dbReference type="SMART" id="SM00490">
    <property type="entry name" value="HELICc"/>
    <property type="match status" value="1"/>
</dbReference>
<dbReference type="FunFam" id="3.40.50.300:FF:000079">
    <property type="entry name" value="probable ATP-dependent RNA helicase DDX17"/>
    <property type="match status" value="1"/>
</dbReference>
<dbReference type="SMART" id="SM00176">
    <property type="entry name" value="RAN"/>
    <property type="match status" value="1"/>
</dbReference>
<dbReference type="PROSITE" id="PS51421">
    <property type="entry name" value="RAS"/>
    <property type="match status" value="1"/>
</dbReference>
<evidence type="ECO:0000313" key="15">
    <source>
        <dbReference type="Proteomes" id="UP000298327"/>
    </source>
</evidence>
<dbReference type="NCBIfam" id="TIGR00231">
    <property type="entry name" value="small_GTP"/>
    <property type="match status" value="1"/>
</dbReference>
<dbReference type="SMART" id="SM00487">
    <property type="entry name" value="DEXDc"/>
    <property type="match status" value="1"/>
</dbReference>
<feature type="compositionally biased region" description="Gly residues" evidence="10">
    <location>
        <begin position="646"/>
        <end position="664"/>
    </location>
</feature>
<feature type="region of interest" description="Disordered" evidence="10">
    <location>
        <begin position="780"/>
        <end position="802"/>
    </location>
</feature>
<evidence type="ECO:0000256" key="5">
    <source>
        <dbReference type="ARBA" id="ARBA00022806"/>
    </source>
</evidence>
<evidence type="ECO:0000256" key="2">
    <source>
        <dbReference type="ARBA" id="ARBA00012552"/>
    </source>
</evidence>
<keyword evidence="7" id="KW-0539">Nucleus</keyword>
<organism evidence="14 15">
    <name type="scientific">Dentipellis fragilis</name>
    <dbReference type="NCBI Taxonomy" id="205917"/>
    <lineage>
        <taxon>Eukaryota</taxon>
        <taxon>Fungi</taxon>
        <taxon>Dikarya</taxon>
        <taxon>Basidiomycota</taxon>
        <taxon>Agaricomycotina</taxon>
        <taxon>Agaricomycetes</taxon>
        <taxon>Russulales</taxon>
        <taxon>Hericiaceae</taxon>
        <taxon>Dentipellis</taxon>
    </lineage>
</organism>
<evidence type="ECO:0000259" key="13">
    <source>
        <dbReference type="PROSITE" id="PS51195"/>
    </source>
</evidence>
<dbReference type="InterPro" id="IPR001650">
    <property type="entry name" value="Helicase_C-like"/>
</dbReference>
<accession>A0A4Y9ZDV6</accession>
<dbReference type="STRING" id="205917.A0A4Y9ZDV6"/>
<dbReference type="PROSITE" id="PS51194">
    <property type="entry name" value="HELICASE_CTER"/>
    <property type="match status" value="1"/>
</dbReference>
<sequence>MRGFNAVVLGAGGVGKSALTVRYVRDEFVENYDPTIEEEYRRTIEVDGESYFLEVLDTAGAEQFTALNEMYIKSGRGFILVFSLTQEASLKEIESLRQQIYRVKGENTRVPIVVVGTKMDLPNEREVQPAVIQDLCSRWGLPFYETSAKKDWHVKEVFEDLANEMSYYGNGGGYGGGGGGGYGGGGGGYGGGGGGYGGGGGDKMSSLGGGLRQIDWATQKTSVFEKNFYVEDKRVTARSDRDIEDFRLIKEIRVQGRNVPRPVTSFDEVGFPEYLMTSIKAQGFSDPTPIQCQAWPMALSGRDVVAIAQTGSGKTISFALPAMLHINAQPLLAPGDGPIALVLAPTRELAVQIQQECTKFGSNSRIRNTAIYGGAPKGPQIRDLQRGVEVVIATPGRLIDMLESQKTNLRRVTYLVLDEADRMLDMGFEPQIRKIIGQIRPDRQTLMFSATWPKDVQKLASDFLNDMIQVNIGSMELTANHNIKQIVEVCSDFEKRNKLIKHLDQISAENAKVLIFVGTKRVADDITKYLRQDGWPALAIHGDKEQRERDWVLGEFKAGRSPILIATDVASRGLDVKDVGYVINYDFPNNCEDYIHRIGRTGRAGMKGTSFTYFTTDNAKSARDLLAILREAKADIPPQLEEMASYGGGGGGRSRYGGGGRGRGGGGGGRYGGGGGGYGGGGGGYDNGYSSRGGGGGGDRWNPRIHKRRRQRPKKSAFSGLPPTVHLIPTMATSDSFTKETFNVAGLVVHVWSIGGIHALSTKEVAAMILIHGRKESTNDPAFEHTARRRSSGRGSLSAANTPSATLSWSCLIDLYGTLIGTARDVSFVIDFLPSYLFPNDEHTIVEWAVAGTSLGAHIVCRGVRTGIAVMGSPDNIAMMHSVGAVSRVPIEPPHVPDALLALMRRLEPAAADYRAHSAANPYFGKRVLVVVAEQDVFVPWGMYGAFVEALEVGPGGRKEVVREPGKHVYTDEMMRAVVGFFYEECVVVRGPGKAAL</sequence>
<evidence type="ECO:0000256" key="7">
    <source>
        <dbReference type="ARBA" id="ARBA00023242"/>
    </source>
</evidence>
<dbReference type="InterPro" id="IPR001806">
    <property type="entry name" value="Small_GTPase"/>
</dbReference>
<dbReference type="AlphaFoldDB" id="A0A4Y9ZDV6"/>
<dbReference type="Proteomes" id="UP000298327">
    <property type="component" value="Unassembled WGS sequence"/>
</dbReference>
<evidence type="ECO:0000313" key="14">
    <source>
        <dbReference type="EMBL" id="TFY72053.1"/>
    </source>
</evidence>
<gene>
    <name evidence="14" type="ORF">EVG20_g975</name>
</gene>
<feature type="short sequence motif" description="Q motif" evidence="9">
    <location>
        <begin position="264"/>
        <end position="292"/>
    </location>
</feature>
<dbReference type="GO" id="GO:0005525">
    <property type="term" value="F:GTP binding"/>
    <property type="evidence" value="ECO:0007669"/>
    <property type="project" value="InterPro"/>
</dbReference>
<dbReference type="PROSITE" id="PS51420">
    <property type="entry name" value="RHO"/>
    <property type="match status" value="1"/>
</dbReference>